<reference evidence="2" key="1">
    <citation type="submission" date="2019-08" db="EMBL/GenBank/DDBJ databases">
        <authorList>
            <person name="Kucharzyk K."/>
            <person name="Murdoch R.W."/>
            <person name="Higgins S."/>
            <person name="Loffler F."/>
        </authorList>
    </citation>
    <scope>NUCLEOTIDE SEQUENCE</scope>
</reference>
<feature type="domain" description="Thioredoxin-like fold" evidence="1">
    <location>
        <begin position="10"/>
        <end position="84"/>
    </location>
</feature>
<protein>
    <recommendedName>
        <fullName evidence="1">Thioredoxin-like fold domain-containing protein</fullName>
    </recommendedName>
</protein>
<dbReference type="EMBL" id="VSSQ01000238">
    <property type="protein sequence ID" value="MPL87385.1"/>
    <property type="molecule type" value="Genomic_DNA"/>
</dbReference>
<dbReference type="InterPro" id="IPR036249">
    <property type="entry name" value="Thioredoxin-like_sf"/>
</dbReference>
<dbReference type="Gene3D" id="3.40.30.10">
    <property type="entry name" value="Glutaredoxin"/>
    <property type="match status" value="1"/>
</dbReference>
<dbReference type="InterPro" id="IPR012336">
    <property type="entry name" value="Thioredoxin-like_fold"/>
</dbReference>
<dbReference type="NCBIfam" id="TIGR00412">
    <property type="entry name" value="redox_disulf_2"/>
    <property type="match status" value="1"/>
</dbReference>
<evidence type="ECO:0000259" key="1">
    <source>
        <dbReference type="Pfam" id="PF13192"/>
    </source>
</evidence>
<accession>A0A644V8L6</accession>
<dbReference type="Pfam" id="PF13192">
    <property type="entry name" value="Thioredoxin_3"/>
    <property type="match status" value="1"/>
</dbReference>
<dbReference type="PANTHER" id="PTHR36450">
    <property type="entry name" value="THIOREDOXIN"/>
    <property type="match status" value="1"/>
</dbReference>
<name>A0A644V8L6_9ZZZZ</name>
<dbReference type="AlphaFoldDB" id="A0A644V8L6"/>
<gene>
    <name evidence="2" type="ORF">SDC9_33385</name>
</gene>
<evidence type="ECO:0000313" key="2">
    <source>
        <dbReference type="EMBL" id="MPL87385.1"/>
    </source>
</evidence>
<comment type="caution">
    <text evidence="2">The sequence shown here is derived from an EMBL/GenBank/DDBJ whole genome shotgun (WGS) entry which is preliminary data.</text>
</comment>
<proteinExistence type="predicted"/>
<sequence>MLNLLNQKSMEIKVLGPGCPNCKILEKRVRDVAAKMNLDASISKVEDIMEIMTYNVMKTPALVVNGHVVVKGRLPSEAEIETFLTK</sequence>
<dbReference type="InterPro" id="IPR005243">
    <property type="entry name" value="THIRX-like_proc"/>
</dbReference>
<dbReference type="PIRSF" id="PIRSF037031">
    <property type="entry name" value="Redox_disulphide_2"/>
    <property type="match status" value="1"/>
</dbReference>
<organism evidence="2">
    <name type="scientific">bioreactor metagenome</name>
    <dbReference type="NCBI Taxonomy" id="1076179"/>
    <lineage>
        <taxon>unclassified sequences</taxon>
        <taxon>metagenomes</taxon>
        <taxon>ecological metagenomes</taxon>
    </lineage>
</organism>
<dbReference type="SUPFAM" id="SSF52833">
    <property type="entry name" value="Thioredoxin-like"/>
    <property type="match status" value="1"/>
</dbReference>
<dbReference type="PANTHER" id="PTHR36450:SF1">
    <property type="entry name" value="THIOREDOXIN"/>
    <property type="match status" value="1"/>
</dbReference>